<organism evidence="6 7">
    <name type="scientific">Labeo rohita</name>
    <name type="common">Indian major carp</name>
    <name type="synonym">Cyprinus rohita</name>
    <dbReference type="NCBI Taxonomy" id="84645"/>
    <lineage>
        <taxon>Eukaryota</taxon>
        <taxon>Metazoa</taxon>
        <taxon>Chordata</taxon>
        <taxon>Craniata</taxon>
        <taxon>Vertebrata</taxon>
        <taxon>Euteleostomi</taxon>
        <taxon>Actinopterygii</taxon>
        <taxon>Neopterygii</taxon>
        <taxon>Teleostei</taxon>
        <taxon>Ostariophysi</taxon>
        <taxon>Cypriniformes</taxon>
        <taxon>Cyprinidae</taxon>
        <taxon>Labeoninae</taxon>
        <taxon>Labeonini</taxon>
        <taxon>Labeo</taxon>
    </lineage>
</organism>
<dbReference type="PANTHER" id="PTHR23220:SF118">
    <property type="entry name" value="INTEGRIN ALPHA-X"/>
    <property type="match status" value="1"/>
</dbReference>
<evidence type="ECO:0000256" key="3">
    <source>
        <dbReference type="ARBA" id="ARBA00023136"/>
    </source>
</evidence>
<proteinExistence type="predicted"/>
<dbReference type="InterPro" id="IPR032695">
    <property type="entry name" value="Integrin_dom_sf"/>
</dbReference>
<dbReference type="GO" id="GO:0009897">
    <property type="term" value="C:external side of plasma membrane"/>
    <property type="evidence" value="ECO:0007669"/>
    <property type="project" value="TreeGrafter"/>
</dbReference>
<evidence type="ECO:0000313" key="7">
    <source>
        <dbReference type="Proteomes" id="UP000290572"/>
    </source>
</evidence>
<dbReference type="GO" id="GO:0008305">
    <property type="term" value="C:integrin complex"/>
    <property type="evidence" value="ECO:0007669"/>
    <property type="project" value="TreeGrafter"/>
</dbReference>
<keyword evidence="2 6" id="KW-0401">Integrin</keyword>
<dbReference type="AlphaFoldDB" id="A0A498N0T5"/>
<dbReference type="GO" id="GO:0007160">
    <property type="term" value="P:cell-matrix adhesion"/>
    <property type="evidence" value="ECO:0007669"/>
    <property type="project" value="TreeGrafter"/>
</dbReference>
<evidence type="ECO:0000256" key="4">
    <source>
        <dbReference type="ARBA" id="ARBA00023180"/>
    </source>
</evidence>
<evidence type="ECO:0000256" key="1">
    <source>
        <dbReference type="ARBA" id="ARBA00004479"/>
    </source>
</evidence>
<dbReference type="Proteomes" id="UP000290572">
    <property type="component" value="Unassembled WGS sequence"/>
</dbReference>
<reference evidence="6 7" key="1">
    <citation type="submission" date="2018-03" db="EMBL/GenBank/DDBJ databases">
        <title>Draft genome sequence of Rohu Carp (Labeo rohita).</title>
        <authorList>
            <person name="Das P."/>
            <person name="Kushwaha B."/>
            <person name="Joshi C.G."/>
            <person name="Kumar D."/>
            <person name="Nagpure N.S."/>
            <person name="Sahoo L."/>
            <person name="Das S.P."/>
            <person name="Bit A."/>
            <person name="Patnaik S."/>
            <person name="Meher P.K."/>
            <person name="Jayasankar P."/>
            <person name="Koringa P.G."/>
            <person name="Patel N.V."/>
            <person name="Hinsu A.T."/>
            <person name="Kumar R."/>
            <person name="Pandey M."/>
            <person name="Agarwal S."/>
            <person name="Srivastava S."/>
            <person name="Singh M."/>
            <person name="Iquebal M.A."/>
            <person name="Jaiswal S."/>
            <person name="Angadi U.B."/>
            <person name="Kumar N."/>
            <person name="Raza M."/>
            <person name="Shah T.M."/>
            <person name="Rai A."/>
            <person name="Jena J.K."/>
        </authorList>
    </citation>
    <scope>NUCLEOTIDE SEQUENCE [LARGE SCALE GENOMIC DNA]</scope>
    <source>
        <strain evidence="6">DASCIFA01</strain>
        <tissue evidence="6">Testis</tissue>
    </source>
</reference>
<keyword evidence="7" id="KW-1185">Reference proteome</keyword>
<dbReference type="PANTHER" id="PTHR23220">
    <property type="entry name" value="INTEGRIN ALPHA"/>
    <property type="match status" value="1"/>
</dbReference>
<dbReference type="STRING" id="84645.A0A498N0T5"/>
<dbReference type="SUPFAM" id="SSF69179">
    <property type="entry name" value="Integrin domains"/>
    <property type="match status" value="1"/>
</dbReference>
<feature type="domain" description="Integrin alpha second immunoglobulin-like" evidence="5">
    <location>
        <begin position="15"/>
        <end position="89"/>
    </location>
</feature>
<gene>
    <name evidence="6" type="ORF">ROHU_006702</name>
</gene>
<keyword evidence="4" id="KW-0325">Glycoprotein</keyword>
<dbReference type="EMBL" id="QBIY01012588">
    <property type="protein sequence ID" value="RXN22495.1"/>
    <property type="molecule type" value="Genomic_DNA"/>
</dbReference>
<keyword evidence="3" id="KW-0472">Membrane</keyword>
<name>A0A498N0T5_LABRO</name>
<dbReference type="GO" id="GO:0005178">
    <property type="term" value="F:integrin binding"/>
    <property type="evidence" value="ECO:0007669"/>
    <property type="project" value="TreeGrafter"/>
</dbReference>
<dbReference type="GO" id="GO:0098609">
    <property type="term" value="P:cell-cell adhesion"/>
    <property type="evidence" value="ECO:0007669"/>
    <property type="project" value="TreeGrafter"/>
</dbReference>
<dbReference type="InterPro" id="IPR048285">
    <property type="entry name" value="Integrin_alpha_Ig-like_2"/>
</dbReference>
<evidence type="ECO:0000256" key="2">
    <source>
        <dbReference type="ARBA" id="ARBA00023037"/>
    </source>
</evidence>
<comment type="subcellular location">
    <subcellularLocation>
        <location evidence="1">Membrane</location>
        <topology evidence="1">Single-pass type I membrane protein</topology>
    </subcellularLocation>
</comment>
<comment type="caution">
    <text evidence="6">The sequence shown here is derived from an EMBL/GenBank/DDBJ whole genome shotgun (WGS) entry which is preliminary data.</text>
</comment>
<sequence>MNNTTLWTLDYEMNCGSDNLCVDNLKMNFSFGSTNIEVGIMQKINVTVFVENRGENSYNTHFFLSYPYGLSYRRIMPRVGRVNCRAKDGMRGISSGETTCQINKPLFTGNASLAADTTEGNKLTKSTCRKRRKGKPHAEQAQVPGPVVREAPDLSAPNPEVLEDLTLVPSPVTFSGPLTSHVMPSETVSAHPVMLPEASCQSVPQRMMFRSQSSLLQSFLT</sequence>
<evidence type="ECO:0000313" key="6">
    <source>
        <dbReference type="EMBL" id="RXN22495.1"/>
    </source>
</evidence>
<dbReference type="Gene3D" id="2.60.40.1510">
    <property type="entry name" value="ntegrin, alpha v. Chain A, domain 3"/>
    <property type="match status" value="1"/>
</dbReference>
<protein>
    <submittedName>
        <fullName evidence="6">Integrin alpha-M-like protein</fullName>
    </submittedName>
</protein>
<dbReference type="Pfam" id="PF20805">
    <property type="entry name" value="Integrin_A_Ig_2"/>
    <property type="match status" value="1"/>
</dbReference>
<dbReference type="GO" id="GO:0007229">
    <property type="term" value="P:integrin-mediated signaling pathway"/>
    <property type="evidence" value="ECO:0007669"/>
    <property type="project" value="UniProtKB-KW"/>
</dbReference>
<evidence type="ECO:0000259" key="5">
    <source>
        <dbReference type="Pfam" id="PF20805"/>
    </source>
</evidence>
<dbReference type="GO" id="GO:0033627">
    <property type="term" value="P:cell adhesion mediated by integrin"/>
    <property type="evidence" value="ECO:0007669"/>
    <property type="project" value="TreeGrafter"/>
</dbReference>
<accession>A0A498N0T5</accession>